<organism evidence="1 2">
    <name type="scientific">Anaerosolibacter carboniphilus</name>
    <dbReference type="NCBI Taxonomy" id="1417629"/>
    <lineage>
        <taxon>Bacteria</taxon>
        <taxon>Bacillati</taxon>
        <taxon>Bacillota</taxon>
        <taxon>Clostridia</taxon>
        <taxon>Peptostreptococcales</taxon>
        <taxon>Thermotaleaceae</taxon>
        <taxon>Anaerosolibacter</taxon>
    </lineage>
</organism>
<dbReference type="Proteomes" id="UP000579281">
    <property type="component" value="Unassembled WGS sequence"/>
</dbReference>
<protein>
    <submittedName>
        <fullName evidence="1">Uncharacterized protein</fullName>
    </submittedName>
</protein>
<accession>A0A841KVW3</accession>
<evidence type="ECO:0000313" key="2">
    <source>
        <dbReference type="Proteomes" id="UP000579281"/>
    </source>
</evidence>
<proteinExistence type="predicted"/>
<dbReference type="AlphaFoldDB" id="A0A841KVW3"/>
<reference evidence="1 2" key="1">
    <citation type="submission" date="2020-08" db="EMBL/GenBank/DDBJ databases">
        <title>Genomic Encyclopedia of Type Strains, Phase IV (KMG-IV): sequencing the most valuable type-strain genomes for metagenomic binning, comparative biology and taxonomic classification.</title>
        <authorList>
            <person name="Goeker M."/>
        </authorList>
    </citation>
    <scope>NUCLEOTIDE SEQUENCE [LARGE SCALE GENOMIC DNA]</scope>
    <source>
        <strain evidence="1 2">DSM 103526</strain>
    </source>
</reference>
<name>A0A841KVW3_9FIRM</name>
<keyword evidence="2" id="KW-1185">Reference proteome</keyword>
<dbReference type="EMBL" id="JACHEN010000001">
    <property type="protein sequence ID" value="MBB6214329.1"/>
    <property type="molecule type" value="Genomic_DNA"/>
</dbReference>
<comment type="caution">
    <text evidence="1">The sequence shown here is derived from an EMBL/GenBank/DDBJ whole genome shotgun (WGS) entry which is preliminary data.</text>
</comment>
<evidence type="ECO:0000313" key="1">
    <source>
        <dbReference type="EMBL" id="MBB6214329.1"/>
    </source>
</evidence>
<sequence length="34" mass="3899">MIYSCPIYDQWFKGSDIRTKAAVTYGKVLRDGSK</sequence>
<gene>
    <name evidence="1" type="ORF">HNQ80_000398</name>
</gene>